<gene>
    <name evidence="12" type="ORF">SMN809_LOCUS30392</name>
</gene>
<dbReference type="Pfam" id="PF02586">
    <property type="entry name" value="SRAP"/>
    <property type="match status" value="1"/>
</dbReference>
<proteinExistence type="inferred from homology"/>
<evidence type="ECO:0000256" key="2">
    <source>
        <dbReference type="ARBA" id="ARBA00015888"/>
    </source>
</evidence>
<dbReference type="GO" id="GO:0016829">
    <property type="term" value="F:lyase activity"/>
    <property type="evidence" value="ECO:0007669"/>
    <property type="project" value="UniProtKB-KW"/>
</dbReference>
<keyword evidence="8" id="KW-0456">Lyase</keyword>
<evidence type="ECO:0000256" key="3">
    <source>
        <dbReference type="ARBA" id="ARBA00022670"/>
    </source>
</evidence>
<evidence type="ECO:0000256" key="8">
    <source>
        <dbReference type="ARBA" id="ARBA00023239"/>
    </source>
</evidence>
<dbReference type="AlphaFoldDB" id="A0A8S2VL59"/>
<dbReference type="InterPro" id="IPR003738">
    <property type="entry name" value="SRAP"/>
</dbReference>
<dbReference type="PANTHER" id="PTHR13604">
    <property type="entry name" value="DC12-RELATED"/>
    <property type="match status" value="1"/>
</dbReference>
<evidence type="ECO:0000256" key="11">
    <source>
        <dbReference type="ARBA" id="ARBA00031130"/>
    </source>
</evidence>
<accession>A0A8S2VL59</accession>
<keyword evidence="7" id="KW-0238">DNA-binding</keyword>
<evidence type="ECO:0000313" key="12">
    <source>
        <dbReference type="EMBL" id="CAF4399713.1"/>
    </source>
</evidence>
<evidence type="ECO:0000256" key="1">
    <source>
        <dbReference type="ARBA" id="ARBA00008136"/>
    </source>
</evidence>
<sequence>MRWSMVPNYHKGSLHEYKPILNNCRVETIDEKPTFKVPLRNGKRCVILAEGFFEWKKNVVKTPYFIYDSEPLIHEKHYPNINTDQIIEKIEKENPGKLPLLAMAGIFDVNRYCESDPLYSCSVCTVDASEKMLNVHIRMPAILTTQHEIDQWLDFGRYDTEKVLPLLLPHNNIQMYRVMPSVGSTKTNDVNNIRPFTQDQIAKANTPIRNTLDSFVVKQEPREYFQELKCHEQ</sequence>
<dbReference type="GO" id="GO:0006508">
    <property type="term" value="P:proteolysis"/>
    <property type="evidence" value="ECO:0007669"/>
    <property type="project" value="UniProtKB-KW"/>
</dbReference>
<dbReference type="InterPro" id="IPR036590">
    <property type="entry name" value="SRAP-like"/>
</dbReference>
<evidence type="ECO:0000256" key="7">
    <source>
        <dbReference type="ARBA" id="ARBA00023125"/>
    </source>
</evidence>
<dbReference type="Proteomes" id="UP000676336">
    <property type="component" value="Unassembled WGS sequence"/>
</dbReference>
<evidence type="ECO:0000256" key="4">
    <source>
        <dbReference type="ARBA" id="ARBA00022763"/>
    </source>
</evidence>
<keyword evidence="6" id="KW-0190">Covalent protein-DNA linkage</keyword>
<dbReference type="GO" id="GO:0106300">
    <property type="term" value="P:protein-DNA covalent cross-linking repair"/>
    <property type="evidence" value="ECO:0007669"/>
    <property type="project" value="InterPro"/>
</dbReference>
<dbReference type="Gene3D" id="3.90.1680.10">
    <property type="entry name" value="SOS response associated peptidase-like"/>
    <property type="match status" value="1"/>
</dbReference>
<evidence type="ECO:0000313" key="13">
    <source>
        <dbReference type="Proteomes" id="UP000676336"/>
    </source>
</evidence>
<protein>
    <recommendedName>
        <fullName evidence="2">Abasic site processing protein HMCES</fullName>
    </recommendedName>
    <alternativeName>
        <fullName evidence="9">Embryonic stem cell-specific 5-hydroxymethylcytosine-binding protein</fullName>
    </alternativeName>
    <alternativeName>
        <fullName evidence="10">Peptidase HMCES</fullName>
    </alternativeName>
    <alternativeName>
        <fullName evidence="11">SRAP domain-containing protein 1</fullName>
    </alternativeName>
</protein>
<name>A0A8S2VL59_9BILA</name>
<dbReference type="EMBL" id="CAJOBI010057234">
    <property type="protein sequence ID" value="CAF4399713.1"/>
    <property type="molecule type" value="Genomic_DNA"/>
</dbReference>
<keyword evidence="3" id="KW-0645">Protease</keyword>
<keyword evidence="4" id="KW-0227">DNA damage</keyword>
<evidence type="ECO:0000256" key="9">
    <source>
        <dbReference type="ARBA" id="ARBA00030390"/>
    </source>
</evidence>
<evidence type="ECO:0000256" key="6">
    <source>
        <dbReference type="ARBA" id="ARBA00023124"/>
    </source>
</evidence>
<dbReference type="GO" id="GO:0008233">
    <property type="term" value="F:peptidase activity"/>
    <property type="evidence" value="ECO:0007669"/>
    <property type="project" value="UniProtKB-KW"/>
</dbReference>
<dbReference type="SUPFAM" id="SSF143081">
    <property type="entry name" value="BB1717-like"/>
    <property type="match status" value="1"/>
</dbReference>
<keyword evidence="5" id="KW-0378">Hydrolase</keyword>
<evidence type="ECO:0000256" key="5">
    <source>
        <dbReference type="ARBA" id="ARBA00022801"/>
    </source>
</evidence>
<evidence type="ECO:0000256" key="10">
    <source>
        <dbReference type="ARBA" id="ARBA00030898"/>
    </source>
</evidence>
<dbReference type="GO" id="GO:0003697">
    <property type="term" value="F:single-stranded DNA binding"/>
    <property type="evidence" value="ECO:0007669"/>
    <property type="project" value="InterPro"/>
</dbReference>
<comment type="similarity">
    <text evidence="1">Belongs to the SOS response-associated peptidase family.</text>
</comment>
<reference evidence="12" key="1">
    <citation type="submission" date="2021-02" db="EMBL/GenBank/DDBJ databases">
        <authorList>
            <person name="Nowell W R."/>
        </authorList>
    </citation>
    <scope>NUCLEOTIDE SEQUENCE</scope>
</reference>
<organism evidence="12 13">
    <name type="scientific">Rotaria magnacalcarata</name>
    <dbReference type="NCBI Taxonomy" id="392030"/>
    <lineage>
        <taxon>Eukaryota</taxon>
        <taxon>Metazoa</taxon>
        <taxon>Spiralia</taxon>
        <taxon>Gnathifera</taxon>
        <taxon>Rotifera</taxon>
        <taxon>Eurotatoria</taxon>
        <taxon>Bdelloidea</taxon>
        <taxon>Philodinida</taxon>
        <taxon>Philodinidae</taxon>
        <taxon>Rotaria</taxon>
    </lineage>
</organism>
<dbReference type="PANTHER" id="PTHR13604:SF0">
    <property type="entry name" value="ABASIC SITE PROCESSING PROTEIN HMCES"/>
    <property type="match status" value="1"/>
</dbReference>
<comment type="caution">
    <text evidence="12">The sequence shown here is derived from an EMBL/GenBank/DDBJ whole genome shotgun (WGS) entry which is preliminary data.</text>
</comment>